<dbReference type="KEGG" id="nta:107831527"/>
<reference evidence="3" key="1">
    <citation type="submission" date="2025-08" db="UniProtKB">
        <authorList>
            <consortium name="RefSeq"/>
        </authorList>
    </citation>
    <scope>IDENTIFICATION</scope>
</reference>
<organism evidence="3">
    <name type="scientific">Nicotiana tabacum</name>
    <name type="common">Common tobacco</name>
    <dbReference type="NCBI Taxonomy" id="4097"/>
    <lineage>
        <taxon>Eukaryota</taxon>
        <taxon>Viridiplantae</taxon>
        <taxon>Streptophyta</taxon>
        <taxon>Embryophyta</taxon>
        <taxon>Tracheophyta</taxon>
        <taxon>Spermatophyta</taxon>
        <taxon>Magnoliopsida</taxon>
        <taxon>eudicotyledons</taxon>
        <taxon>Gunneridae</taxon>
        <taxon>Pentapetalae</taxon>
        <taxon>asterids</taxon>
        <taxon>lamiids</taxon>
        <taxon>Solanales</taxon>
        <taxon>Solanaceae</taxon>
        <taxon>Nicotianoideae</taxon>
        <taxon>Nicotianeae</taxon>
        <taxon>Nicotiana</taxon>
    </lineage>
</organism>
<dbReference type="AlphaFoldDB" id="A0A1S4DN08"/>
<sequence>MVGKDVVKDKRVKIWDYYVPLGDHYSTRISVHTNCSIVKHLKDTLDDQQIEMFRRTCFGYFVNLPEFLIQNQLIHSLLLREVVSPKDDELWIKVNSIKLRFGLAEFCIITGLKYNGDPNKDYEFVKSSRLMELYFPRMSKVSKKLLSDCFLKNMWKSDEDTLKIVVLYFIHSFLFSITNDDLITKNNFLLVDSSDFETFPWKKVVFNATLESMKDKVRSRREMYRYGGLPLAFQCWFYECCLYTHKNLAYRIGDLVPRILNWTVKKKVTFKRLRKEFFLLSQEQLVFDNIAPTNAEQTRLELYDFVPVYEDQNAEVNPRDDVDDFNTQPKKNAKKHPKNKLESQPINNENMDPQPSNLSSSENELKLLRSEINTVNDKILSLEQLMITSFEKGNRKEDDHHDSHGHYDTGDIHKDYSGDKEVAKNNFGSEEVMERNNGSEEVVKKNIDTEVSLKQTVVVMEGVVKDSIEAGKSSDGVDDDEVLIEDAEPKITAITHKFCDKLLVEDSVQVVSKNSCEKVGEDNGWTSDAEAQITAITQKYFNKNIVHGDCLGVDTNIATMQEDRIVVVDHDTHEMIPRERKPAGVMKSPFMTNLTLVAPSKLLKISRLSQRSPS</sequence>
<evidence type="ECO:0000256" key="1">
    <source>
        <dbReference type="SAM" id="MobiDB-lite"/>
    </source>
</evidence>
<evidence type="ECO:0000313" key="3">
    <source>
        <dbReference type="RefSeq" id="XP_016514785.1"/>
    </source>
</evidence>
<dbReference type="OrthoDB" id="1217888at2759"/>
<dbReference type="InterPro" id="IPR015410">
    <property type="entry name" value="DUF1985"/>
</dbReference>
<proteinExistence type="predicted"/>
<feature type="region of interest" description="Disordered" evidence="1">
    <location>
        <begin position="316"/>
        <end position="361"/>
    </location>
</feature>
<dbReference type="OMA" id="DTHEMIP"/>
<dbReference type="PANTHER" id="PTHR48449:SF1">
    <property type="entry name" value="DUF1985 DOMAIN-CONTAINING PROTEIN"/>
    <property type="match status" value="1"/>
</dbReference>
<dbReference type="PANTHER" id="PTHR48449">
    <property type="entry name" value="DUF1985 DOMAIN-CONTAINING PROTEIN"/>
    <property type="match status" value="1"/>
</dbReference>
<gene>
    <name evidence="3" type="primary">LOC107831527</name>
</gene>
<feature type="compositionally biased region" description="Polar residues" evidence="1">
    <location>
        <begin position="342"/>
        <end position="355"/>
    </location>
</feature>
<dbReference type="Pfam" id="PF09331">
    <property type="entry name" value="DUF1985"/>
    <property type="match status" value="1"/>
</dbReference>
<feature type="domain" description="DUF1985" evidence="2">
    <location>
        <begin position="78"/>
        <end position="212"/>
    </location>
</feature>
<name>A0A1S4DN08_TOBAC</name>
<accession>A0A1S4DN08</accession>
<feature type="region of interest" description="Disordered" evidence="1">
    <location>
        <begin position="393"/>
        <end position="417"/>
    </location>
</feature>
<protein>
    <recommendedName>
        <fullName evidence="2">DUF1985 domain-containing protein</fullName>
    </recommendedName>
</protein>
<evidence type="ECO:0000259" key="2">
    <source>
        <dbReference type="Pfam" id="PF09331"/>
    </source>
</evidence>
<dbReference type="RefSeq" id="XP_016514785.1">
    <property type="nucleotide sequence ID" value="XM_016659299.1"/>
</dbReference>
<dbReference type="PaxDb" id="4097-A0A1S4DN08"/>